<sequence length="422" mass="48283">MEIDDEVLLLDDGHDVGEIFVYDFDRRGIASKGLLCSICRLNNEQCDNSNVSSKSDETNKTFGLNVTKCNETNKKILESIELPILQKKKKAWCCGIKYWFILRDQYFDQFNILRGFTKGGNVEQEYKIGEGDENSGVEANIHEYNIMRCSNIRMFRFKGELVVCKIKINTRQPKVARIDPLRQSRRPPLNNDTKEEAWPRGRNQNRLYKVKADISFFNGVANIEQLLDWLYEVETFFKAPTNSRYGSFSKILTSEFESKLIESNGKKGDKLGCFLLKWRKNVAKCDYIGSDFVKKLERARVNEVILNAVPRKYHYSLKQMLMHSMDLAFAAADIIVSRAGAMTCSEIFAMGKPCILLTSPNVAKGHQFRNASLMADLAGSRVINEDELDSLTLKAQIEEIIAYSNFARSGADNRMIFLFTYC</sequence>
<dbReference type="AlphaFoldDB" id="A0AAN8Z1M1"/>
<accession>A0AAN8Z1M1</accession>
<protein>
    <submittedName>
        <fullName evidence="2">Glycosyl transferase, family 28, C-terminal</fullName>
    </submittedName>
</protein>
<proteinExistence type="predicted"/>
<dbReference type="GO" id="GO:0016758">
    <property type="term" value="F:hexosyltransferase activity"/>
    <property type="evidence" value="ECO:0007669"/>
    <property type="project" value="InterPro"/>
</dbReference>
<feature type="domain" description="Glycosyl transferase family 28 C-terminal" evidence="1">
    <location>
        <begin position="322"/>
        <end position="406"/>
    </location>
</feature>
<keyword evidence="3" id="KW-1185">Reference proteome</keyword>
<dbReference type="InterPro" id="IPR007235">
    <property type="entry name" value="Glyco_trans_28_C"/>
</dbReference>
<name>A0AAN8Z1M1_9MAGN</name>
<evidence type="ECO:0000313" key="3">
    <source>
        <dbReference type="Proteomes" id="UP001370490"/>
    </source>
</evidence>
<dbReference type="PANTHER" id="PTHR21015">
    <property type="entry name" value="UDP-N-ACETYLGLUCOSAMINE--N-ACETYLMURAMYL-(PENTAPEPTIDE) PYROPHOSPHORYL-UNDECAPRENOL N-ACETYLGLUCOSAMINE TRANSFERASE 1"/>
    <property type="match status" value="1"/>
</dbReference>
<dbReference type="EMBL" id="JBAMMX010000020">
    <property type="protein sequence ID" value="KAK6921226.1"/>
    <property type="molecule type" value="Genomic_DNA"/>
</dbReference>
<evidence type="ECO:0000259" key="1">
    <source>
        <dbReference type="Pfam" id="PF04101"/>
    </source>
</evidence>
<dbReference type="Proteomes" id="UP001370490">
    <property type="component" value="Unassembled WGS sequence"/>
</dbReference>
<keyword evidence="2" id="KW-0808">Transferase</keyword>
<organism evidence="2 3">
    <name type="scientific">Dillenia turbinata</name>
    <dbReference type="NCBI Taxonomy" id="194707"/>
    <lineage>
        <taxon>Eukaryota</taxon>
        <taxon>Viridiplantae</taxon>
        <taxon>Streptophyta</taxon>
        <taxon>Embryophyta</taxon>
        <taxon>Tracheophyta</taxon>
        <taxon>Spermatophyta</taxon>
        <taxon>Magnoliopsida</taxon>
        <taxon>eudicotyledons</taxon>
        <taxon>Gunneridae</taxon>
        <taxon>Pentapetalae</taxon>
        <taxon>Dilleniales</taxon>
        <taxon>Dilleniaceae</taxon>
        <taxon>Dillenia</taxon>
    </lineage>
</organism>
<dbReference type="Gene3D" id="3.40.50.2000">
    <property type="entry name" value="Glycogen Phosphorylase B"/>
    <property type="match status" value="1"/>
</dbReference>
<comment type="caution">
    <text evidence="2">The sequence shown here is derived from an EMBL/GenBank/DDBJ whole genome shotgun (WGS) entry which is preliminary data.</text>
</comment>
<gene>
    <name evidence="2" type="ORF">RJ641_014904</name>
</gene>
<dbReference type="SUPFAM" id="SSF53756">
    <property type="entry name" value="UDP-Glycosyltransferase/glycogen phosphorylase"/>
    <property type="match status" value="1"/>
</dbReference>
<reference evidence="2 3" key="1">
    <citation type="submission" date="2023-12" db="EMBL/GenBank/DDBJ databases">
        <title>A high-quality genome assembly for Dillenia turbinata (Dilleniales).</title>
        <authorList>
            <person name="Chanderbali A."/>
        </authorList>
    </citation>
    <scope>NUCLEOTIDE SEQUENCE [LARGE SCALE GENOMIC DNA]</scope>
    <source>
        <strain evidence="2">LSX21</strain>
        <tissue evidence="2">Leaf</tissue>
    </source>
</reference>
<evidence type="ECO:0000313" key="2">
    <source>
        <dbReference type="EMBL" id="KAK6921226.1"/>
    </source>
</evidence>
<dbReference type="Pfam" id="PF04101">
    <property type="entry name" value="Glyco_tran_28_C"/>
    <property type="match status" value="1"/>
</dbReference>
<dbReference type="PANTHER" id="PTHR21015:SF22">
    <property type="entry name" value="GLYCOSYLTRANSFERASE"/>
    <property type="match status" value="1"/>
</dbReference>